<feature type="signal peptide" evidence="2">
    <location>
        <begin position="1"/>
        <end position="20"/>
    </location>
</feature>
<dbReference type="STRING" id="870908.SAMN04488044_1311"/>
<dbReference type="AlphaFoldDB" id="A0A1M5MRI7"/>
<dbReference type="SUPFAM" id="SSF48452">
    <property type="entry name" value="TPR-like"/>
    <property type="match status" value="2"/>
</dbReference>
<feature type="chain" id="PRO_5009912406" evidence="2">
    <location>
        <begin position="21"/>
        <end position="436"/>
    </location>
</feature>
<dbReference type="Gene3D" id="1.25.40.10">
    <property type="entry name" value="Tetratricopeptide repeat domain"/>
    <property type="match status" value="3"/>
</dbReference>
<evidence type="ECO:0000313" key="3">
    <source>
        <dbReference type="EMBL" id="SHG79918.1"/>
    </source>
</evidence>
<dbReference type="EMBL" id="FQWM01000002">
    <property type="protein sequence ID" value="SHG79918.1"/>
    <property type="molecule type" value="Genomic_DNA"/>
</dbReference>
<accession>A0A1M5MRI7</accession>
<evidence type="ECO:0000256" key="1">
    <source>
        <dbReference type="PROSITE-ProRule" id="PRU00339"/>
    </source>
</evidence>
<dbReference type="PROSITE" id="PS50005">
    <property type="entry name" value="TPR"/>
    <property type="match status" value="1"/>
</dbReference>
<reference evidence="4" key="1">
    <citation type="submission" date="2016-11" db="EMBL/GenBank/DDBJ databases">
        <authorList>
            <person name="Varghese N."/>
            <person name="Submissions S."/>
        </authorList>
    </citation>
    <scope>NUCLEOTIDE SEQUENCE [LARGE SCALE GENOMIC DNA]</scope>
    <source>
        <strain evidence="4">DSM 28223</strain>
    </source>
</reference>
<sequence>MPRSLYFVLAVLCFCSPVLAKPLITDSENTYVTFCQDREDTSERLIEGCRKALEDANLSKKVRHDLLEVIGDSYRDLNQWEEARAAYESMMGLVLGDAAAQEGLGWVAFAQDDYAAAATAFEHSVSADPSGFRLAGMASAQYRIDALSLEDLNAYFDTAIIMAPEANWILREHAWINHDAGNFATARSSFKKALENWDEDINAHYGLSNALYELEDFTGSVHHASEAIALTDHDDPALHWFHERRSFGLWSLGRYRQALKDADFLMEHYADRSTGYVMRARILSDMGRVKEAVSVLSEAKVDEADQYYVTYWLAEILYTDQQFDPAWDATEGIKHNNDADGYLHKLRAEIALSQDDTPKARLAVGPALMTEGAWLPWAMLVDARILIREDRFEEAQARFKEALLRGLPLGEVSVLAKEMVAKGEFKRAAEFGKAIE</sequence>
<dbReference type="InterPro" id="IPR011990">
    <property type="entry name" value="TPR-like_helical_dom_sf"/>
</dbReference>
<name>A0A1M5MRI7_9RHOB</name>
<evidence type="ECO:0000256" key="2">
    <source>
        <dbReference type="SAM" id="SignalP"/>
    </source>
</evidence>
<keyword evidence="2" id="KW-0732">Signal</keyword>
<dbReference type="Proteomes" id="UP000184211">
    <property type="component" value="Unassembled WGS sequence"/>
</dbReference>
<dbReference type="InterPro" id="IPR019734">
    <property type="entry name" value="TPR_rpt"/>
</dbReference>
<feature type="repeat" description="TPR" evidence="1">
    <location>
        <begin position="98"/>
        <end position="131"/>
    </location>
</feature>
<dbReference type="Pfam" id="PF13432">
    <property type="entry name" value="TPR_16"/>
    <property type="match status" value="2"/>
</dbReference>
<dbReference type="OrthoDB" id="7702646at2"/>
<dbReference type="RefSeq" id="WP_072791861.1">
    <property type="nucleotide sequence ID" value="NZ_FQWM01000002.1"/>
</dbReference>
<dbReference type="PANTHER" id="PTHR12558">
    <property type="entry name" value="CELL DIVISION CYCLE 16,23,27"/>
    <property type="match status" value="1"/>
</dbReference>
<gene>
    <name evidence="3" type="ORF">SAMN04488044_1311</name>
</gene>
<proteinExistence type="predicted"/>
<protein>
    <submittedName>
        <fullName evidence="3">Tetratricopeptide repeat-containing protein</fullName>
    </submittedName>
</protein>
<keyword evidence="4" id="KW-1185">Reference proteome</keyword>
<organism evidence="3 4">
    <name type="scientific">Cognatishimia maritima</name>
    <dbReference type="NCBI Taxonomy" id="870908"/>
    <lineage>
        <taxon>Bacteria</taxon>
        <taxon>Pseudomonadati</taxon>
        <taxon>Pseudomonadota</taxon>
        <taxon>Alphaproteobacteria</taxon>
        <taxon>Rhodobacterales</taxon>
        <taxon>Paracoccaceae</taxon>
        <taxon>Cognatishimia</taxon>
    </lineage>
</organism>
<dbReference type="SMART" id="SM00028">
    <property type="entry name" value="TPR"/>
    <property type="match status" value="4"/>
</dbReference>
<keyword evidence="1" id="KW-0802">TPR repeat</keyword>
<dbReference type="PANTHER" id="PTHR12558:SF13">
    <property type="entry name" value="CELL DIVISION CYCLE PROTEIN 27 HOMOLOG"/>
    <property type="match status" value="1"/>
</dbReference>
<evidence type="ECO:0000313" key="4">
    <source>
        <dbReference type="Proteomes" id="UP000184211"/>
    </source>
</evidence>